<evidence type="ECO:0000259" key="6">
    <source>
        <dbReference type="PROSITE" id="PS50950"/>
    </source>
</evidence>
<dbReference type="SMART" id="SM00692">
    <property type="entry name" value="DM3"/>
    <property type="match status" value="1"/>
</dbReference>
<feature type="domain" description="THAP-type" evidence="6">
    <location>
        <begin position="1"/>
        <end position="79"/>
    </location>
</feature>
<organism evidence="7">
    <name type="scientific">Ixodes ricinus</name>
    <name type="common">Common tick</name>
    <name type="synonym">Acarus ricinus</name>
    <dbReference type="NCBI Taxonomy" id="34613"/>
    <lineage>
        <taxon>Eukaryota</taxon>
        <taxon>Metazoa</taxon>
        <taxon>Ecdysozoa</taxon>
        <taxon>Arthropoda</taxon>
        <taxon>Chelicerata</taxon>
        <taxon>Arachnida</taxon>
        <taxon>Acari</taxon>
        <taxon>Parasitiformes</taxon>
        <taxon>Ixodida</taxon>
        <taxon>Ixodoidea</taxon>
        <taxon>Ixodidae</taxon>
        <taxon>Ixodinae</taxon>
        <taxon>Ixodes</taxon>
    </lineage>
</organism>
<dbReference type="SUPFAM" id="SSF57716">
    <property type="entry name" value="Glucocorticoid receptor-like (DNA-binding domain)"/>
    <property type="match status" value="1"/>
</dbReference>
<dbReference type="InterPro" id="IPR052224">
    <property type="entry name" value="THAP_domain_protein"/>
</dbReference>
<name>V5H071_IXORI</name>
<dbReference type="GO" id="GO:0003677">
    <property type="term" value="F:DNA binding"/>
    <property type="evidence" value="ECO:0007669"/>
    <property type="project" value="UniProtKB-UniRule"/>
</dbReference>
<dbReference type="GO" id="GO:0008270">
    <property type="term" value="F:zinc ion binding"/>
    <property type="evidence" value="ECO:0007669"/>
    <property type="project" value="UniProtKB-KW"/>
</dbReference>
<dbReference type="InterPro" id="IPR006612">
    <property type="entry name" value="THAP_Znf"/>
</dbReference>
<keyword evidence="2 5" id="KW-0863">Zinc-finger</keyword>
<evidence type="ECO:0000256" key="1">
    <source>
        <dbReference type="ARBA" id="ARBA00022723"/>
    </source>
</evidence>
<dbReference type="PANTHER" id="PTHR46927">
    <property type="entry name" value="AGAP005574-PA"/>
    <property type="match status" value="1"/>
</dbReference>
<reference evidence="7" key="1">
    <citation type="journal article" date="2015" name="Sci. Rep.">
        <title>Tissue- and time-dependent transcription in Ixodes ricinus salivary glands and midguts when blood feeding on the vertebrate host.</title>
        <authorList>
            <person name="Kotsyfakis M."/>
            <person name="Schwarz A."/>
            <person name="Erhart J."/>
            <person name="Ribeiro J.M."/>
        </authorList>
    </citation>
    <scope>NUCLEOTIDE SEQUENCE</scope>
    <source>
        <tissue evidence="7">Salivary gland and midgut</tissue>
    </source>
</reference>
<dbReference type="AlphaFoldDB" id="V5H071"/>
<evidence type="ECO:0000256" key="3">
    <source>
        <dbReference type="ARBA" id="ARBA00022833"/>
    </source>
</evidence>
<proteinExistence type="evidence at transcript level"/>
<dbReference type="PROSITE" id="PS50950">
    <property type="entry name" value="ZF_THAP"/>
    <property type="match status" value="1"/>
</dbReference>
<evidence type="ECO:0000256" key="4">
    <source>
        <dbReference type="ARBA" id="ARBA00023125"/>
    </source>
</evidence>
<dbReference type="InterPro" id="IPR038441">
    <property type="entry name" value="THAP_Znf_sf"/>
</dbReference>
<dbReference type="Pfam" id="PF05485">
    <property type="entry name" value="THAP"/>
    <property type="match status" value="1"/>
</dbReference>
<dbReference type="EMBL" id="GANP01008128">
    <property type="protein sequence ID" value="JAB76340.1"/>
    <property type="molecule type" value="mRNA"/>
</dbReference>
<evidence type="ECO:0000256" key="5">
    <source>
        <dbReference type="PROSITE-ProRule" id="PRU00309"/>
    </source>
</evidence>
<dbReference type="SMART" id="SM00980">
    <property type="entry name" value="THAP"/>
    <property type="match status" value="1"/>
</dbReference>
<protein>
    <submittedName>
        <fullName evidence="7">Putative 52 kDa repressor of the inhibitor of the protein kin</fullName>
    </submittedName>
</protein>
<keyword evidence="4 5" id="KW-0238">DNA-binding</keyword>
<keyword evidence="1" id="KW-0479">Metal-binding</keyword>
<accession>V5H071</accession>
<evidence type="ECO:0000256" key="2">
    <source>
        <dbReference type="ARBA" id="ARBA00022771"/>
    </source>
</evidence>
<sequence length="186" mass="21328">MVCCCAVGCSNSNRKGFRLFLIPREIKRRELWLAKIRRDKWTPTSGSRLCEAHFEESAFEQNRIDGWKKLKQTAIPTIFPTVEVVQRHLNGKVQIKEEAPKVSMQYLKLHHDFHVMQINLLSSKGARTPEPSAPNFLEEKNNVPLLQMRTRATQVYFRSVSTQTNSSARSAGVQVNLELLGSQYAR</sequence>
<dbReference type="Gene3D" id="6.20.210.20">
    <property type="entry name" value="THAP domain"/>
    <property type="match status" value="1"/>
</dbReference>
<evidence type="ECO:0000313" key="7">
    <source>
        <dbReference type="EMBL" id="JAB76340.1"/>
    </source>
</evidence>
<dbReference type="PANTHER" id="PTHR46927:SF3">
    <property type="entry name" value="THAP-TYPE DOMAIN-CONTAINING PROTEIN"/>
    <property type="match status" value="1"/>
</dbReference>
<keyword evidence="3" id="KW-0862">Zinc</keyword>